<dbReference type="STRING" id="649638.Trad_2913"/>
<organism evidence="1 2">
    <name type="scientific">Truepera radiovictrix (strain DSM 17093 / CIP 108686 / LMG 22925 / RQ-24)</name>
    <dbReference type="NCBI Taxonomy" id="649638"/>
    <lineage>
        <taxon>Bacteria</taxon>
        <taxon>Thermotogati</taxon>
        <taxon>Deinococcota</taxon>
        <taxon>Deinococci</taxon>
        <taxon>Trueperales</taxon>
        <taxon>Trueperaceae</taxon>
        <taxon>Truepera</taxon>
    </lineage>
</organism>
<evidence type="ECO:0000313" key="2">
    <source>
        <dbReference type="Proteomes" id="UP000000379"/>
    </source>
</evidence>
<dbReference type="eggNOG" id="ENOG5032HJ9">
    <property type="taxonomic scope" value="Bacteria"/>
</dbReference>
<dbReference type="OrthoDB" id="32022at2"/>
<reference evidence="1 2" key="2">
    <citation type="journal article" date="2011" name="Stand. Genomic Sci.">
        <title>Complete genome sequence of Truepera radiovictrix type strain (RQ-24).</title>
        <authorList>
            <person name="Ivanova N."/>
            <person name="Rohde C."/>
            <person name="Munk C."/>
            <person name="Nolan M."/>
            <person name="Lucas S."/>
            <person name="Del Rio T.G."/>
            <person name="Tice H."/>
            <person name="Deshpande S."/>
            <person name="Cheng J.F."/>
            <person name="Tapia R."/>
            <person name="Han C."/>
            <person name="Goodwin L."/>
            <person name="Pitluck S."/>
            <person name="Liolios K."/>
            <person name="Mavromatis K."/>
            <person name="Mikhailova N."/>
            <person name="Pati A."/>
            <person name="Chen A."/>
            <person name="Palaniappan K."/>
            <person name="Land M."/>
            <person name="Hauser L."/>
            <person name="Chang Y.J."/>
            <person name="Jeffries C.D."/>
            <person name="Brambilla E."/>
            <person name="Rohde M."/>
            <person name="Goker M."/>
            <person name="Tindall B.J."/>
            <person name="Woyke T."/>
            <person name="Bristow J."/>
            <person name="Eisen J.A."/>
            <person name="Markowitz V."/>
            <person name="Hugenholtz P."/>
            <person name="Kyrpides N.C."/>
            <person name="Klenk H.P."/>
            <person name="Lapidus A."/>
        </authorList>
    </citation>
    <scope>NUCLEOTIDE SEQUENCE [LARGE SCALE GENOMIC DNA]</scope>
    <source>
        <strain evidence="2">DSM 17093 / CIP 108686 / LMG 22925 / RQ-24</strain>
    </source>
</reference>
<dbReference type="Proteomes" id="UP000000379">
    <property type="component" value="Chromosome"/>
</dbReference>
<evidence type="ECO:0000313" key="1">
    <source>
        <dbReference type="EMBL" id="ADI16011.1"/>
    </source>
</evidence>
<dbReference type="InterPro" id="IPR013783">
    <property type="entry name" value="Ig-like_fold"/>
</dbReference>
<protein>
    <recommendedName>
        <fullName evidence="3">Bacterial Ig domain-containing protein</fullName>
    </recommendedName>
</protein>
<keyword evidence="2" id="KW-1185">Reference proteome</keyword>
<dbReference type="PROSITE" id="PS51257">
    <property type="entry name" value="PROKAR_LIPOPROTEIN"/>
    <property type="match status" value="1"/>
</dbReference>
<dbReference type="RefSeq" id="WP_013179370.1">
    <property type="nucleotide sequence ID" value="NC_014221.1"/>
</dbReference>
<evidence type="ECO:0008006" key="3">
    <source>
        <dbReference type="Google" id="ProtNLM"/>
    </source>
</evidence>
<dbReference type="Gene3D" id="2.60.40.10">
    <property type="entry name" value="Immunoglobulins"/>
    <property type="match status" value="1"/>
</dbReference>
<accession>D7CVV0</accession>
<reference evidence="2" key="1">
    <citation type="submission" date="2010-05" db="EMBL/GenBank/DDBJ databases">
        <title>The complete genome of Truepera radiovictris DSM 17093.</title>
        <authorList>
            <consortium name="US DOE Joint Genome Institute (JGI-PGF)"/>
            <person name="Lucas S."/>
            <person name="Copeland A."/>
            <person name="Lapidus A."/>
            <person name="Glavina del Rio T."/>
            <person name="Dalin E."/>
            <person name="Tice H."/>
            <person name="Bruce D."/>
            <person name="Goodwin L."/>
            <person name="Pitluck S."/>
            <person name="Kyrpides N."/>
            <person name="Mavromatis K."/>
            <person name="Ovchinnikova G."/>
            <person name="Munk A.C."/>
            <person name="Detter J.C."/>
            <person name="Han C."/>
            <person name="Tapia R."/>
            <person name="Land M."/>
            <person name="Hauser L."/>
            <person name="Markowitz V."/>
            <person name="Cheng J.-F."/>
            <person name="Hugenholtz P."/>
            <person name="Woyke T."/>
            <person name="Wu D."/>
            <person name="Tindall B."/>
            <person name="Pomrenke H.G."/>
            <person name="Brambilla E."/>
            <person name="Klenk H.-P."/>
            <person name="Eisen J.A."/>
        </authorList>
    </citation>
    <scope>NUCLEOTIDE SEQUENCE [LARGE SCALE GENOMIC DNA]</scope>
    <source>
        <strain evidence="2">DSM 17093 / CIP 108686 / LMG 22925 / RQ-24</strain>
    </source>
</reference>
<gene>
    <name evidence="1" type="ordered locus">Trad_2913</name>
</gene>
<name>D7CVV0_TRURR</name>
<dbReference type="EMBL" id="CP002049">
    <property type="protein sequence ID" value="ADI16011.1"/>
    <property type="molecule type" value="Genomic_DNA"/>
</dbReference>
<sequence length="210" mass="22010">MKVSTRSAPAPRGPRNRRRWGLWAAALAALLAGCVSRGDSLAPVITVTEPRSAAVRSGDDVRVVGYVLDDAGIVSLQVDGTDLLADPAFASERGKRLINFGFRPRQLAEGTWRPRITATDVNGRTTTLEVPLEVDGTPPTIEITAVESLGGGRSRVSGVVRDDDAVGSISVNGVALSFTPAPEVTFTQDVEGPLVIEVADQAGNRATLGP</sequence>
<dbReference type="HOGENOM" id="CLU_1309655_0_0_0"/>
<dbReference type="KEGG" id="tra:Trad_2913"/>
<dbReference type="AlphaFoldDB" id="D7CVV0"/>
<proteinExistence type="predicted"/>